<protein>
    <submittedName>
        <fullName evidence="1">Uncharacterized protein</fullName>
    </submittedName>
</protein>
<dbReference type="EMBL" id="CM023489">
    <property type="protein sequence ID" value="KAH6922138.1"/>
    <property type="molecule type" value="Genomic_DNA"/>
</dbReference>
<accession>A0ACB7RI20</accession>
<keyword evidence="2" id="KW-1185">Reference proteome</keyword>
<gene>
    <name evidence="1" type="ORF">HPB50_009887</name>
</gene>
<evidence type="ECO:0000313" key="2">
    <source>
        <dbReference type="Proteomes" id="UP000821845"/>
    </source>
</evidence>
<proteinExistence type="predicted"/>
<organism evidence="1 2">
    <name type="scientific">Hyalomma asiaticum</name>
    <name type="common">Tick</name>
    <dbReference type="NCBI Taxonomy" id="266040"/>
    <lineage>
        <taxon>Eukaryota</taxon>
        <taxon>Metazoa</taxon>
        <taxon>Ecdysozoa</taxon>
        <taxon>Arthropoda</taxon>
        <taxon>Chelicerata</taxon>
        <taxon>Arachnida</taxon>
        <taxon>Acari</taxon>
        <taxon>Parasitiformes</taxon>
        <taxon>Ixodida</taxon>
        <taxon>Ixodoidea</taxon>
        <taxon>Ixodidae</taxon>
        <taxon>Hyalomminae</taxon>
        <taxon>Hyalomma</taxon>
    </lineage>
</organism>
<comment type="caution">
    <text evidence="1">The sequence shown here is derived from an EMBL/GenBank/DDBJ whole genome shotgun (WGS) entry which is preliminary data.</text>
</comment>
<name>A0ACB7RI20_HYAAI</name>
<evidence type="ECO:0000313" key="1">
    <source>
        <dbReference type="EMBL" id="KAH6922138.1"/>
    </source>
</evidence>
<dbReference type="Proteomes" id="UP000821845">
    <property type="component" value="Chromosome 9"/>
</dbReference>
<sequence>MKLRVCSVSRHTRLCTHKPTDGGHHGALHSTGSFGGVASCSLSARFQSGWSALSVTSQGGSNNSSNSHAPPNALALRDGRLLLGRSAEMREPPGAVEHDANRRAVSLQLRGSCNGLGSDRRAENVFGPAATRLLLHRNTMTKIQLVSLLVYRRSVRGRLYGHRQ</sequence>
<reference evidence="1" key="1">
    <citation type="submission" date="2020-05" db="EMBL/GenBank/DDBJ databases">
        <title>Large-scale comparative analyses of tick genomes elucidate their genetic diversity and vector capacities.</title>
        <authorList>
            <person name="Jia N."/>
            <person name="Wang J."/>
            <person name="Shi W."/>
            <person name="Du L."/>
            <person name="Sun Y."/>
            <person name="Zhan W."/>
            <person name="Jiang J."/>
            <person name="Wang Q."/>
            <person name="Zhang B."/>
            <person name="Ji P."/>
            <person name="Sakyi L.B."/>
            <person name="Cui X."/>
            <person name="Yuan T."/>
            <person name="Jiang B."/>
            <person name="Yang W."/>
            <person name="Lam T.T.-Y."/>
            <person name="Chang Q."/>
            <person name="Ding S."/>
            <person name="Wang X."/>
            <person name="Zhu J."/>
            <person name="Ruan X."/>
            <person name="Zhao L."/>
            <person name="Wei J."/>
            <person name="Que T."/>
            <person name="Du C."/>
            <person name="Cheng J."/>
            <person name="Dai P."/>
            <person name="Han X."/>
            <person name="Huang E."/>
            <person name="Gao Y."/>
            <person name="Liu J."/>
            <person name="Shao H."/>
            <person name="Ye R."/>
            <person name="Li L."/>
            <person name="Wei W."/>
            <person name="Wang X."/>
            <person name="Wang C."/>
            <person name="Yang T."/>
            <person name="Huo Q."/>
            <person name="Li W."/>
            <person name="Guo W."/>
            <person name="Chen H."/>
            <person name="Zhou L."/>
            <person name="Ni X."/>
            <person name="Tian J."/>
            <person name="Zhou Y."/>
            <person name="Sheng Y."/>
            <person name="Liu T."/>
            <person name="Pan Y."/>
            <person name="Xia L."/>
            <person name="Li J."/>
            <person name="Zhao F."/>
            <person name="Cao W."/>
        </authorList>
    </citation>
    <scope>NUCLEOTIDE SEQUENCE</scope>
    <source>
        <strain evidence="1">Hyas-2018</strain>
    </source>
</reference>